<protein>
    <submittedName>
        <fullName evidence="5">AcrR family transcriptional regulator</fullName>
    </submittedName>
</protein>
<dbReference type="Pfam" id="PF00440">
    <property type="entry name" value="TetR_N"/>
    <property type="match status" value="1"/>
</dbReference>
<dbReference type="PANTHER" id="PTHR30328">
    <property type="entry name" value="TRANSCRIPTIONAL REPRESSOR"/>
    <property type="match status" value="1"/>
</dbReference>
<feature type="region of interest" description="Disordered" evidence="3">
    <location>
        <begin position="1"/>
        <end position="29"/>
    </location>
</feature>
<reference evidence="5 6" key="1">
    <citation type="submission" date="2020-08" db="EMBL/GenBank/DDBJ databases">
        <title>Functional genomics of gut bacteria from endangered species of beetles.</title>
        <authorList>
            <person name="Carlos-Shanley C."/>
        </authorList>
    </citation>
    <scope>NUCLEOTIDE SEQUENCE [LARGE SCALE GENOMIC DNA]</scope>
    <source>
        <strain evidence="5 6">S00198</strain>
    </source>
</reference>
<evidence type="ECO:0000256" key="1">
    <source>
        <dbReference type="ARBA" id="ARBA00023125"/>
    </source>
</evidence>
<dbReference type="EMBL" id="JACHLK010000001">
    <property type="protein sequence ID" value="MBB6557565.1"/>
    <property type="molecule type" value="Genomic_DNA"/>
</dbReference>
<dbReference type="PANTHER" id="PTHR30328:SF54">
    <property type="entry name" value="HTH-TYPE TRANSCRIPTIONAL REPRESSOR SCO4008"/>
    <property type="match status" value="1"/>
</dbReference>
<dbReference type="SUPFAM" id="SSF48498">
    <property type="entry name" value="Tetracyclin repressor-like, C-terminal domain"/>
    <property type="match status" value="1"/>
</dbReference>
<dbReference type="GO" id="GO:0003677">
    <property type="term" value="F:DNA binding"/>
    <property type="evidence" value="ECO:0007669"/>
    <property type="project" value="UniProtKB-UniRule"/>
</dbReference>
<dbReference type="InterPro" id="IPR041474">
    <property type="entry name" value="NicS_C"/>
</dbReference>
<keyword evidence="1 2" id="KW-0238">DNA-binding</keyword>
<dbReference type="RefSeq" id="WP_184855013.1">
    <property type="nucleotide sequence ID" value="NZ_JACHLK010000001.1"/>
</dbReference>
<feature type="compositionally biased region" description="Low complexity" evidence="3">
    <location>
        <begin position="1"/>
        <end position="20"/>
    </location>
</feature>
<sequence>MSATPTKTRTASTRAPSARRTGVREQAAQTTRDNILKAAIKVFARYGYEGGSVEKISKAAKSFDRMIYYYFGSKEGLFIEVLEEIYRRMNDAETALDIRLDTPVEALKAVVRFVSQYYRKHPEFVTLLNTENLHKGKHISKSLRAREYSSPAVSVIEQVLAAGVASKEFRADLRARDLYLLIASMGYFYQSNRYTLSAFLGEDIDQPEAVAHWDDFMIDTVLRTVRAA</sequence>
<dbReference type="InterPro" id="IPR001647">
    <property type="entry name" value="HTH_TetR"/>
</dbReference>
<evidence type="ECO:0000313" key="5">
    <source>
        <dbReference type="EMBL" id="MBB6557565.1"/>
    </source>
</evidence>
<dbReference type="AlphaFoldDB" id="A0A7X0U7K3"/>
<evidence type="ECO:0000256" key="3">
    <source>
        <dbReference type="SAM" id="MobiDB-lite"/>
    </source>
</evidence>
<gene>
    <name evidence="5" type="ORF">HNP48_000229</name>
</gene>
<dbReference type="PRINTS" id="PR00455">
    <property type="entry name" value="HTHTETR"/>
</dbReference>
<dbReference type="Gene3D" id="1.10.357.10">
    <property type="entry name" value="Tetracycline Repressor, domain 2"/>
    <property type="match status" value="1"/>
</dbReference>
<dbReference type="Pfam" id="PF17938">
    <property type="entry name" value="TetR_C_29"/>
    <property type="match status" value="1"/>
</dbReference>
<dbReference type="InterPro" id="IPR050109">
    <property type="entry name" value="HTH-type_TetR-like_transc_reg"/>
</dbReference>
<feature type="DNA-binding region" description="H-T-H motif" evidence="2">
    <location>
        <begin position="52"/>
        <end position="71"/>
    </location>
</feature>
<dbReference type="InterPro" id="IPR009057">
    <property type="entry name" value="Homeodomain-like_sf"/>
</dbReference>
<feature type="domain" description="HTH tetR-type" evidence="4">
    <location>
        <begin position="29"/>
        <end position="89"/>
    </location>
</feature>
<organism evidence="5 6">
    <name type="scientific">Acidovorax soli</name>
    <dbReference type="NCBI Taxonomy" id="592050"/>
    <lineage>
        <taxon>Bacteria</taxon>
        <taxon>Pseudomonadati</taxon>
        <taxon>Pseudomonadota</taxon>
        <taxon>Betaproteobacteria</taxon>
        <taxon>Burkholderiales</taxon>
        <taxon>Comamonadaceae</taxon>
        <taxon>Acidovorax</taxon>
    </lineage>
</organism>
<dbReference type="Proteomes" id="UP000575083">
    <property type="component" value="Unassembled WGS sequence"/>
</dbReference>
<proteinExistence type="predicted"/>
<accession>A0A7X0U7K3</accession>
<dbReference type="PROSITE" id="PS50977">
    <property type="entry name" value="HTH_TETR_2"/>
    <property type="match status" value="1"/>
</dbReference>
<dbReference type="InterPro" id="IPR036271">
    <property type="entry name" value="Tet_transcr_reg_TetR-rel_C_sf"/>
</dbReference>
<dbReference type="SUPFAM" id="SSF46689">
    <property type="entry name" value="Homeodomain-like"/>
    <property type="match status" value="1"/>
</dbReference>
<evidence type="ECO:0000256" key="2">
    <source>
        <dbReference type="PROSITE-ProRule" id="PRU00335"/>
    </source>
</evidence>
<evidence type="ECO:0000313" key="6">
    <source>
        <dbReference type="Proteomes" id="UP000575083"/>
    </source>
</evidence>
<keyword evidence="6" id="KW-1185">Reference proteome</keyword>
<name>A0A7X0U7K3_9BURK</name>
<comment type="caution">
    <text evidence="5">The sequence shown here is derived from an EMBL/GenBank/DDBJ whole genome shotgun (WGS) entry which is preliminary data.</text>
</comment>
<evidence type="ECO:0000259" key="4">
    <source>
        <dbReference type="PROSITE" id="PS50977"/>
    </source>
</evidence>